<proteinExistence type="inferred from homology"/>
<protein>
    <submittedName>
        <fullName evidence="6">Putative dna replication complex gins protein psf1</fullName>
    </submittedName>
</protein>
<sequence>MAQPGERGIALLRTLKQSAWLPPFDEEGVSHVRQEIIGLNNEAISWFHEHIEGKTPEIALEFVQKINADFCGIARNRRILLAYFEYRLQRIREAFWEVGVLSSSMNKKLNEHEKQYFFDYTNCVQDYCNELDTVYGIQITRNLNPPLEAQVQVRVVGDELIGKNIILPESGTLIPVRDGHYFLPLADVEEFIASGEMVQTAS</sequence>
<evidence type="ECO:0000256" key="2">
    <source>
        <dbReference type="ARBA" id="ARBA00006677"/>
    </source>
</evidence>
<keyword evidence="3" id="KW-0235">DNA replication</keyword>
<evidence type="ECO:0000256" key="4">
    <source>
        <dbReference type="ARBA" id="ARBA00023242"/>
    </source>
</evidence>
<organism evidence="6 7">
    <name type="scientific">Streblomastix strix</name>
    <dbReference type="NCBI Taxonomy" id="222440"/>
    <lineage>
        <taxon>Eukaryota</taxon>
        <taxon>Metamonada</taxon>
        <taxon>Preaxostyla</taxon>
        <taxon>Oxymonadida</taxon>
        <taxon>Streblomastigidae</taxon>
        <taxon>Streblomastix</taxon>
    </lineage>
</organism>
<evidence type="ECO:0000259" key="5">
    <source>
        <dbReference type="Pfam" id="PF05916"/>
    </source>
</evidence>
<comment type="similarity">
    <text evidence="2">Belongs to the GINS1/PSF1 family.</text>
</comment>
<evidence type="ECO:0000256" key="3">
    <source>
        <dbReference type="ARBA" id="ARBA00022705"/>
    </source>
</evidence>
<dbReference type="Pfam" id="PF05916">
    <property type="entry name" value="Sld5"/>
    <property type="match status" value="1"/>
</dbReference>
<dbReference type="EMBL" id="SNRW01000443">
    <property type="protein sequence ID" value="KAA6401115.1"/>
    <property type="molecule type" value="Genomic_DNA"/>
</dbReference>
<dbReference type="CDD" id="cd11710">
    <property type="entry name" value="GINS_A_psf1"/>
    <property type="match status" value="1"/>
</dbReference>
<gene>
    <name evidence="6" type="ORF">EZS28_003356</name>
</gene>
<dbReference type="PANTHER" id="PTHR12914:SF2">
    <property type="entry name" value="DNA REPLICATION COMPLEX GINS PROTEIN PSF1"/>
    <property type="match status" value="1"/>
</dbReference>
<dbReference type="Proteomes" id="UP000324800">
    <property type="component" value="Unassembled WGS sequence"/>
</dbReference>
<dbReference type="PANTHER" id="PTHR12914">
    <property type="entry name" value="PARTNER OF SLD5"/>
    <property type="match status" value="1"/>
</dbReference>
<dbReference type="AlphaFoldDB" id="A0A5J4X399"/>
<comment type="subcellular location">
    <subcellularLocation>
        <location evidence="1">Nucleus</location>
    </subcellularLocation>
</comment>
<dbReference type="OrthoDB" id="10252587at2759"/>
<dbReference type="SUPFAM" id="SSF158573">
    <property type="entry name" value="GINS helical bundle-like"/>
    <property type="match status" value="1"/>
</dbReference>
<dbReference type="InterPro" id="IPR036224">
    <property type="entry name" value="GINS_bundle-like_dom_sf"/>
</dbReference>
<dbReference type="Gene3D" id="1.20.58.1030">
    <property type="match status" value="1"/>
</dbReference>
<name>A0A5J4X399_9EUKA</name>
<evidence type="ECO:0000313" key="6">
    <source>
        <dbReference type="EMBL" id="KAA6401115.1"/>
    </source>
</evidence>
<feature type="domain" description="GINS subunit" evidence="5">
    <location>
        <begin position="70"/>
        <end position="129"/>
    </location>
</feature>
<dbReference type="InterPro" id="IPR021151">
    <property type="entry name" value="GINS_A"/>
</dbReference>
<dbReference type="InterPro" id="IPR005339">
    <property type="entry name" value="GINS_Psf1"/>
</dbReference>
<keyword evidence="4" id="KW-0539">Nucleus</keyword>
<evidence type="ECO:0000256" key="1">
    <source>
        <dbReference type="ARBA" id="ARBA00004123"/>
    </source>
</evidence>
<evidence type="ECO:0000313" key="7">
    <source>
        <dbReference type="Proteomes" id="UP000324800"/>
    </source>
</evidence>
<dbReference type="GO" id="GO:1902983">
    <property type="term" value="P:DNA strand elongation involved in mitotic DNA replication"/>
    <property type="evidence" value="ECO:0007669"/>
    <property type="project" value="TreeGrafter"/>
</dbReference>
<comment type="caution">
    <text evidence="6">The sequence shown here is derived from an EMBL/GenBank/DDBJ whole genome shotgun (WGS) entry which is preliminary data.</text>
</comment>
<reference evidence="6 7" key="1">
    <citation type="submission" date="2019-03" db="EMBL/GenBank/DDBJ databases">
        <title>Single cell metagenomics reveals metabolic interactions within the superorganism composed of flagellate Streblomastix strix and complex community of Bacteroidetes bacteria on its surface.</title>
        <authorList>
            <person name="Treitli S.C."/>
            <person name="Kolisko M."/>
            <person name="Husnik F."/>
            <person name="Keeling P."/>
            <person name="Hampl V."/>
        </authorList>
    </citation>
    <scope>NUCLEOTIDE SEQUENCE [LARGE SCALE GENOMIC DNA]</scope>
    <source>
        <strain evidence="6">ST1C</strain>
    </source>
</reference>
<accession>A0A5J4X399</accession>
<dbReference type="GO" id="GO:0000811">
    <property type="term" value="C:GINS complex"/>
    <property type="evidence" value="ECO:0007669"/>
    <property type="project" value="InterPro"/>
</dbReference>